<dbReference type="InterPro" id="IPR038097">
    <property type="entry name" value="Ribosomal_eL36_sf"/>
</dbReference>
<dbReference type="AlphaFoldDB" id="A0AAF0EDR9"/>
<evidence type="ECO:0000256" key="3">
    <source>
        <dbReference type="ARBA" id="ARBA00023274"/>
    </source>
</evidence>
<dbReference type="GO" id="GO:1990904">
    <property type="term" value="C:ribonucleoprotein complex"/>
    <property type="evidence" value="ECO:0007669"/>
    <property type="project" value="UniProtKB-KW"/>
</dbReference>
<organism evidence="5 6">
    <name type="scientific">Malassezia equina</name>
    <dbReference type="NCBI Taxonomy" id="1381935"/>
    <lineage>
        <taxon>Eukaryota</taxon>
        <taxon>Fungi</taxon>
        <taxon>Dikarya</taxon>
        <taxon>Basidiomycota</taxon>
        <taxon>Ustilaginomycotina</taxon>
        <taxon>Malasseziomycetes</taxon>
        <taxon>Malasseziales</taxon>
        <taxon>Malasseziaceae</taxon>
        <taxon>Malassezia</taxon>
    </lineage>
</organism>
<reference evidence="5" key="1">
    <citation type="submission" date="2023-03" db="EMBL/GenBank/DDBJ databases">
        <title>Mating type loci evolution in Malassezia.</title>
        <authorList>
            <person name="Coelho M.A."/>
        </authorList>
    </citation>
    <scope>NUCLEOTIDE SEQUENCE</scope>
    <source>
        <strain evidence="5">CBS 12830</strain>
    </source>
</reference>
<dbReference type="PROSITE" id="PS01190">
    <property type="entry name" value="RIBOSOMAL_L36E"/>
    <property type="match status" value="1"/>
</dbReference>
<keyword evidence="6" id="KW-1185">Reference proteome</keyword>
<dbReference type="EMBL" id="CP119901">
    <property type="protein sequence ID" value="WFD22578.1"/>
    <property type="molecule type" value="Genomic_DNA"/>
</dbReference>
<accession>A0AAF0EDR9</accession>
<sequence>MGSSSNPAHKAGVPRTGLVWGINRGHPTTRRVLAPRPVSKKAVASERVKAVRSVIREVAGFAPYERRAMELIRNSKDKRARKFIKRRIGTIGRAKRYVLSSTGRANLYSKMEILTGVIAEQRRAGH</sequence>
<dbReference type="Pfam" id="PF01158">
    <property type="entry name" value="Ribosomal_L36e"/>
    <property type="match status" value="1"/>
</dbReference>
<gene>
    <name evidence="5" type="primary">rpl36</name>
    <name evidence="5" type="ORF">MEQU1_001250</name>
</gene>
<evidence type="ECO:0000313" key="6">
    <source>
        <dbReference type="Proteomes" id="UP001214415"/>
    </source>
</evidence>
<proteinExistence type="inferred from homology"/>
<dbReference type="Gene3D" id="1.10.10.1760">
    <property type="entry name" value="60S ribosomal protein L36"/>
    <property type="match status" value="1"/>
</dbReference>
<comment type="similarity">
    <text evidence="1 4">Belongs to the eukaryotic ribosomal protein eL36 family.</text>
</comment>
<evidence type="ECO:0000256" key="4">
    <source>
        <dbReference type="RuleBase" id="RU000665"/>
    </source>
</evidence>
<dbReference type="GO" id="GO:0003735">
    <property type="term" value="F:structural constituent of ribosome"/>
    <property type="evidence" value="ECO:0007669"/>
    <property type="project" value="InterPro"/>
</dbReference>
<keyword evidence="3 4" id="KW-0687">Ribonucleoprotein</keyword>
<evidence type="ECO:0000256" key="1">
    <source>
        <dbReference type="ARBA" id="ARBA00006509"/>
    </source>
</evidence>
<dbReference type="GO" id="GO:0005840">
    <property type="term" value="C:ribosome"/>
    <property type="evidence" value="ECO:0007669"/>
    <property type="project" value="UniProtKB-KW"/>
</dbReference>
<dbReference type="FunFam" id="1.10.10.1760:FF:000001">
    <property type="entry name" value="60S ribosomal protein L36"/>
    <property type="match status" value="1"/>
</dbReference>
<dbReference type="Proteomes" id="UP001214415">
    <property type="component" value="Chromosome 2"/>
</dbReference>
<name>A0AAF0EDR9_9BASI</name>
<dbReference type="InterPro" id="IPR000509">
    <property type="entry name" value="Ribosomal_eL36"/>
</dbReference>
<evidence type="ECO:0000256" key="2">
    <source>
        <dbReference type="ARBA" id="ARBA00022980"/>
    </source>
</evidence>
<evidence type="ECO:0000313" key="5">
    <source>
        <dbReference type="EMBL" id="WFD22578.1"/>
    </source>
</evidence>
<dbReference type="GO" id="GO:0006412">
    <property type="term" value="P:translation"/>
    <property type="evidence" value="ECO:0007669"/>
    <property type="project" value="InterPro"/>
</dbReference>
<protein>
    <recommendedName>
        <fullName evidence="4">60S ribosomal protein L36</fullName>
    </recommendedName>
</protein>
<dbReference type="PANTHER" id="PTHR10114">
    <property type="entry name" value="60S RIBOSOMAL PROTEIN L36"/>
    <property type="match status" value="1"/>
</dbReference>
<keyword evidence="2 4" id="KW-0689">Ribosomal protein</keyword>